<dbReference type="OrthoDB" id="3209743at2759"/>
<evidence type="ECO:0000313" key="12">
    <source>
        <dbReference type="EMBL" id="KAA0184895.1"/>
    </source>
</evidence>
<feature type="binding site" evidence="8">
    <location>
        <position position="289"/>
    </location>
    <ligand>
        <name>Zn(2+)</name>
        <dbReference type="ChEBI" id="CHEBI:29105"/>
        <label>4</label>
        <note>catalytic</note>
    </ligand>
</feature>
<comment type="subunit">
    <text evidence="8">Associates with the 60S ribosomal subunit of the 80S translational complex.</text>
</comment>
<dbReference type="EMBL" id="JQDR03016679">
    <property type="protein sequence ID" value="KAA0184895.1"/>
    <property type="molecule type" value="Genomic_DNA"/>
</dbReference>
<dbReference type="InterPro" id="IPR036005">
    <property type="entry name" value="Creatinase/aminopeptidase-like"/>
</dbReference>
<evidence type="ECO:0000256" key="4">
    <source>
        <dbReference type="ARBA" id="ARBA00022723"/>
    </source>
</evidence>
<dbReference type="Gene3D" id="3.90.230.10">
    <property type="entry name" value="Creatinase/methionine aminopeptidase superfamily"/>
    <property type="match status" value="1"/>
</dbReference>
<dbReference type="PROSITE" id="PS00680">
    <property type="entry name" value="MAP_1"/>
    <property type="match status" value="1"/>
</dbReference>
<dbReference type="InterPro" id="IPR031615">
    <property type="entry name" value="Zfn-C6H2"/>
</dbReference>
<dbReference type="EC" id="3.4.11.18" evidence="10"/>
<dbReference type="GO" id="GO:0005829">
    <property type="term" value="C:cytosol"/>
    <property type="evidence" value="ECO:0007669"/>
    <property type="project" value="TreeGrafter"/>
</dbReference>
<evidence type="ECO:0000256" key="2">
    <source>
        <dbReference type="ARBA" id="ARBA00022490"/>
    </source>
</evidence>
<dbReference type="SUPFAM" id="SSF55920">
    <property type="entry name" value="Creatinase/aminopeptidase"/>
    <property type="match status" value="1"/>
</dbReference>
<feature type="binding site" evidence="8">
    <location>
        <position position="353"/>
    </location>
    <ligand>
        <name>Zn(2+)</name>
        <dbReference type="ChEBI" id="CHEBI:29105"/>
        <label>3</label>
    </ligand>
</feature>
<evidence type="ECO:0000256" key="9">
    <source>
        <dbReference type="PROSITE-ProRule" id="PRU01357"/>
    </source>
</evidence>
<keyword evidence="6 8" id="KW-0378">Hydrolase</keyword>
<comment type="cofactor">
    <cofactor evidence="10">
        <name>Co(2+)</name>
        <dbReference type="ChEBI" id="CHEBI:48828"/>
    </cofactor>
    <cofactor evidence="10">
        <name>Zn(2+)</name>
        <dbReference type="ChEBI" id="CHEBI:29105"/>
    </cofactor>
    <cofactor evidence="10">
        <name>Mn(2+)</name>
        <dbReference type="ChEBI" id="CHEBI:29035"/>
    </cofactor>
    <cofactor evidence="10">
        <name>Fe(2+)</name>
        <dbReference type="ChEBI" id="CHEBI:29033"/>
    </cofactor>
    <text evidence="10">Binds 2 divalent metal cations per subunit. Has a high-affinity and a low affinity metal-binding site. The true nature of the physiological cofactor is under debate. The enzyme is active with cobalt, zinc, manganese or divalent iron ions.</text>
</comment>
<dbReference type="InterPro" id="IPR001714">
    <property type="entry name" value="Pept_M24_MAP"/>
</dbReference>
<dbReference type="PANTHER" id="PTHR43330">
    <property type="entry name" value="METHIONINE AMINOPEPTIDASE"/>
    <property type="match status" value="1"/>
</dbReference>
<comment type="subcellular location">
    <subcellularLocation>
        <location evidence="8">Cytoplasm</location>
    </subcellularLocation>
</comment>
<comment type="catalytic activity">
    <reaction evidence="8 10">
        <text>Release of N-terminal amino acids, preferentially methionine, from peptides and arylamides.</text>
        <dbReference type="EC" id="3.4.11.18"/>
    </reaction>
</comment>
<comment type="similarity">
    <text evidence="8 9">Belongs to the peptidase M24A family. Methionine aminopeptidase type 1 subfamily.</text>
</comment>
<keyword evidence="4 8" id="KW-0479">Metal-binding</keyword>
<evidence type="ECO:0000256" key="7">
    <source>
        <dbReference type="ARBA" id="ARBA00022833"/>
    </source>
</evidence>
<evidence type="ECO:0000259" key="11">
    <source>
        <dbReference type="PROSITE" id="PS52013"/>
    </source>
</evidence>
<evidence type="ECO:0000256" key="5">
    <source>
        <dbReference type="ARBA" id="ARBA00022771"/>
    </source>
</evidence>
<evidence type="ECO:0000256" key="6">
    <source>
        <dbReference type="ARBA" id="ARBA00022801"/>
    </source>
</evidence>
<feature type="binding site" evidence="8">
    <location>
        <position position="226"/>
    </location>
    <ligand>
        <name>Zn(2+)</name>
        <dbReference type="ChEBI" id="CHEBI:29105"/>
        <label>4</label>
        <note>catalytic</note>
    </ligand>
</feature>
<feature type="binding site" evidence="8">
    <location>
        <position position="198"/>
    </location>
    <ligand>
        <name>a protein</name>
        <dbReference type="ChEBI" id="CHEBI:16541"/>
    </ligand>
    <ligandPart>
        <name>N-terminal L-methionine residue</name>
        <dbReference type="ChEBI" id="CHEBI:64731"/>
    </ligandPart>
</feature>
<sequence length="380" mass="42794">MAAKWKGIQLCETPNCGLEAKLQCPTCIKLDIKGSYFCSQVQKSQIFESCFKESWGIHKLVHKKSREVESSAYNPWPFYTFTGNLRPAKQTPRRTVPAHIARPDYADTSIPLSEQKLRGTTSIRVLNDEEIESMRVACKLAREVLDEGAAAAAVGVTTDEIDRIVHEASVERECYPSPLNYHGFPKSCCTSINEVICHGIPDLRPLVNGDICNIDVTVYHRGYHGDLNETLLIGDVNENAKNLVKTTWECLQKVTEMLRPGVKYRDVGTVIQRHAQSQNYSVVRSYCGHGIHELFHTTPSVPHYAKNKAIGIMKAGHTFTVEPMISEGTWKDEQWPDNWTAVTNDGKLSAQFEETFLITDTGVEVLTRRRTRGGQPYFMD</sequence>
<dbReference type="GO" id="GO:0004239">
    <property type="term" value="F:initiator methionyl aminopeptidase activity"/>
    <property type="evidence" value="ECO:0007669"/>
    <property type="project" value="UniProtKB-UniRule"/>
</dbReference>
<reference evidence="12" key="1">
    <citation type="submission" date="2014-08" db="EMBL/GenBank/DDBJ databases">
        <authorList>
            <person name="Murali S."/>
            <person name="Richards S."/>
            <person name="Bandaranaike D."/>
            <person name="Bellair M."/>
            <person name="Blankenburg K."/>
            <person name="Chao H."/>
            <person name="Dinh H."/>
            <person name="Doddapaneni H."/>
            <person name="Dugan-Rocha S."/>
            <person name="Elkadiri S."/>
            <person name="Gnanaolivu R."/>
            <person name="Hughes D."/>
            <person name="Lee S."/>
            <person name="Li M."/>
            <person name="Ming W."/>
            <person name="Munidasa M."/>
            <person name="Muniz J."/>
            <person name="Nguyen L."/>
            <person name="Osuji N."/>
            <person name="Pu L.-L."/>
            <person name="Puazo M."/>
            <person name="Skinner E."/>
            <person name="Qu C."/>
            <person name="Quiroz J."/>
            <person name="Raj R."/>
            <person name="Weissenberger G."/>
            <person name="Xin Y."/>
            <person name="Zou X."/>
            <person name="Han Y."/>
            <person name="Worley K."/>
            <person name="Muzny D."/>
            <person name="Gibbs R."/>
        </authorList>
    </citation>
    <scope>NUCLEOTIDE SEQUENCE</scope>
    <source>
        <strain evidence="12">HAZT.00-mixed</strain>
        <tissue evidence="12">Whole organism</tissue>
    </source>
</reference>
<evidence type="ECO:0000256" key="10">
    <source>
        <dbReference type="RuleBase" id="RU003653"/>
    </source>
</evidence>
<dbReference type="HAMAP" id="MF_01974">
    <property type="entry name" value="MetAP_1"/>
    <property type="match status" value="1"/>
</dbReference>
<reference evidence="12" key="2">
    <citation type="journal article" date="2018" name="Environ. Sci. Technol.">
        <title>The Toxicogenome of Hyalella azteca: A Model for Sediment Ecotoxicology and Evolutionary Toxicology.</title>
        <authorList>
            <person name="Poynton H.C."/>
            <person name="Hasenbein S."/>
            <person name="Benoit J.B."/>
            <person name="Sepulveda M.S."/>
            <person name="Poelchau M.F."/>
            <person name="Hughes D.S.T."/>
            <person name="Murali S.C."/>
            <person name="Chen S."/>
            <person name="Glastad K.M."/>
            <person name="Goodisman M.A.D."/>
            <person name="Werren J.H."/>
            <person name="Vineis J.H."/>
            <person name="Bowen J.L."/>
            <person name="Friedrich M."/>
            <person name="Jones J."/>
            <person name="Robertson H.M."/>
            <person name="Feyereisen R."/>
            <person name="Mechler-Hickson A."/>
            <person name="Mathers N."/>
            <person name="Lee C.E."/>
            <person name="Colbourne J.K."/>
            <person name="Biales A."/>
            <person name="Johnston J.S."/>
            <person name="Wellborn G.A."/>
            <person name="Rosendale A.J."/>
            <person name="Cridge A.G."/>
            <person name="Munoz-Torres M.C."/>
            <person name="Bain P.A."/>
            <person name="Manny A.R."/>
            <person name="Major K.M."/>
            <person name="Lambert F.N."/>
            <person name="Vulpe C.D."/>
            <person name="Tuck P."/>
            <person name="Blalock B.J."/>
            <person name="Lin Y.Y."/>
            <person name="Smith M.E."/>
            <person name="Ochoa-Acuna H."/>
            <person name="Chen M.M."/>
            <person name="Childers C.P."/>
            <person name="Qu J."/>
            <person name="Dugan S."/>
            <person name="Lee S.L."/>
            <person name="Chao H."/>
            <person name="Dinh H."/>
            <person name="Han Y."/>
            <person name="Doddapaneni H."/>
            <person name="Worley K.C."/>
            <person name="Muzny D.M."/>
            <person name="Gibbs R.A."/>
            <person name="Richards S."/>
        </authorList>
    </citation>
    <scope>NUCLEOTIDE SEQUENCE</scope>
    <source>
        <strain evidence="12">HAZT.00-mixed</strain>
        <tissue evidence="12">Whole organism</tissue>
    </source>
</reference>
<dbReference type="Proteomes" id="UP000711488">
    <property type="component" value="Unassembled WGS sequence"/>
</dbReference>
<dbReference type="GO" id="GO:0006508">
    <property type="term" value="P:proteolysis"/>
    <property type="evidence" value="ECO:0007669"/>
    <property type="project" value="UniProtKB-KW"/>
</dbReference>
<feature type="binding site" evidence="8">
    <location>
        <position position="215"/>
    </location>
    <ligand>
        <name>Zn(2+)</name>
        <dbReference type="ChEBI" id="CHEBI:29105"/>
        <label>3</label>
    </ligand>
</feature>
<gene>
    <name evidence="12" type="ORF">HAZT_HAZT002744</name>
</gene>
<keyword evidence="3 8" id="KW-0645">Protease</keyword>
<name>A0A6A0GQW6_HYAAZ</name>
<dbReference type="CDD" id="cd01086">
    <property type="entry name" value="MetAP1"/>
    <property type="match status" value="1"/>
</dbReference>
<comment type="caution">
    <text evidence="12">The sequence shown here is derived from an EMBL/GenBank/DDBJ whole genome shotgun (WGS) entry which is preliminary data.</text>
</comment>
<dbReference type="NCBIfam" id="TIGR00500">
    <property type="entry name" value="met_pdase_I"/>
    <property type="match status" value="1"/>
</dbReference>
<keyword evidence="7" id="KW-0862">Zinc</keyword>
<dbReference type="Pfam" id="PF00557">
    <property type="entry name" value="Peptidase_M24"/>
    <property type="match status" value="1"/>
</dbReference>
<evidence type="ECO:0000256" key="1">
    <source>
        <dbReference type="ARBA" id="ARBA00022438"/>
    </source>
</evidence>
<feature type="binding site" evidence="8">
    <location>
        <position position="226"/>
    </location>
    <ligand>
        <name>Zn(2+)</name>
        <dbReference type="ChEBI" id="CHEBI:29105"/>
        <label>3</label>
    </ligand>
</feature>
<comment type="cofactor">
    <cofactor evidence="8">
        <name>Zn(2+)</name>
        <dbReference type="ChEBI" id="CHEBI:29105"/>
    </cofactor>
    <cofactor evidence="8">
        <name>Co(2+)</name>
        <dbReference type="ChEBI" id="CHEBI:48828"/>
    </cofactor>
    <cofactor evidence="8">
        <name>Mn(2+)</name>
        <dbReference type="ChEBI" id="CHEBI:29035"/>
    </cofactor>
    <cofactor evidence="8">
        <name>Fe(2+)</name>
        <dbReference type="ChEBI" id="CHEBI:29033"/>
    </cofactor>
    <text evidence="8">Binds 2 divalent metal cations per subunit. Has a high-affinity and a low affinity metal-binding site. The true nature of the physiological cofactor is under debate. The enzyme is active with zinc, cobalt, manganese or divalent iron ions. Has high activity with zinc; zinc cofactor is transferred into the active site region by the ZNG1 zinc chaperone.</text>
</comment>
<feature type="domain" description="C6H2-type" evidence="11">
    <location>
        <begin position="8"/>
        <end position="69"/>
    </location>
</feature>
<accession>A0A6A0GQW6</accession>
<dbReference type="PANTHER" id="PTHR43330:SF7">
    <property type="entry name" value="METHIONINE AMINOPEPTIDASE 1"/>
    <property type="match status" value="1"/>
</dbReference>
<proteinExistence type="inferred from homology"/>
<comment type="function">
    <text evidence="8 10">Cotranslationally removes the N-terminal methionine from nascent proteins. The N-terminal methionine is often cleaved when the second residue in the primary sequence is small and uncharged (Met-Ala-, Cys, Gly, Pro, Ser, Thr, or Val).</text>
</comment>
<dbReference type="AlphaFoldDB" id="A0A6A0GQW6"/>
<keyword evidence="5 9" id="KW-0863">Zinc-finger</keyword>
<evidence type="ECO:0000256" key="3">
    <source>
        <dbReference type="ARBA" id="ARBA00022670"/>
    </source>
</evidence>
<dbReference type="GO" id="GO:0008270">
    <property type="term" value="F:zinc ion binding"/>
    <property type="evidence" value="ECO:0007669"/>
    <property type="project" value="UniProtKB-KW"/>
</dbReference>
<reference evidence="12" key="3">
    <citation type="submission" date="2019-06" db="EMBL/GenBank/DDBJ databases">
        <authorList>
            <person name="Poynton C."/>
            <person name="Hasenbein S."/>
            <person name="Benoit J.B."/>
            <person name="Sepulveda M.S."/>
            <person name="Poelchau M.F."/>
            <person name="Murali S.C."/>
            <person name="Chen S."/>
            <person name="Glastad K.M."/>
            <person name="Werren J.H."/>
            <person name="Vineis J.H."/>
            <person name="Bowen J.L."/>
            <person name="Friedrich M."/>
            <person name="Jones J."/>
            <person name="Robertson H.M."/>
            <person name="Feyereisen R."/>
            <person name="Mechler-Hickson A."/>
            <person name="Mathers N."/>
            <person name="Lee C.E."/>
            <person name="Colbourne J.K."/>
            <person name="Biales A."/>
            <person name="Johnston J.S."/>
            <person name="Wellborn G.A."/>
            <person name="Rosendale A.J."/>
            <person name="Cridge A.G."/>
            <person name="Munoz-Torres M.C."/>
            <person name="Bain P.A."/>
            <person name="Manny A.R."/>
            <person name="Major K.M."/>
            <person name="Lambert F.N."/>
            <person name="Vulpe C.D."/>
            <person name="Tuck P."/>
            <person name="Blalock B.J."/>
            <person name="Lin Y.-Y."/>
            <person name="Smith M.E."/>
            <person name="Ochoa-Acuna H."/>
            <person name="Chen M.-J.M."/>
            <person name="Childers C.P."/>
            <person name="Qu J."/>
            <person name="Dugan S."/>
            <person name="Lee S.L."/>
            <person name="Chao H."/>
            <person name="Dinh H."/>
            <person name="Han Y."/>
            <person name="Doddapaneni H."/>
            <person name="Worley K.C."/>
            <person name="Muzny D.M."/>
            <person name="Gibbs R.A."/>
            <person name="Richards S."/>
        </authorList>
    </citation>
    <scope>NUCLEOTIDE SEQUENCE</scope>
    <source>
        <strain evidence="12">HAZT.00-mixed</strain>
        <tissue evidence="12">Whole organism</tissue>
    </source>
</reference>
<organism evidence="12">
    <name type="scientific">Hyalella azteca</name>
    <name type="common">Amphipod</name>
    <dbReference type="NCBI Taxonomy" id="294128"/>
    <lineage>
        <taxon>Eukaryota</taxon>
        <taxon>Metazoa</taxon>
        <taxon>Ecdysozoa</taxon>
        <taxon>Arthropoda</taxon>
        <taxon>Crustacea</taxon>
        <taxon>Multicrustacea</taxon>
        <taxon>Malacostraca</taxon>
        <taxon>Eumalacostraca</taxon>
        <taxon>Peracarida</taxon>
        <taxon>Amphipoda</taxon>
        <taxon>Senticaudata</taxon>
        <taxon>Talitrida</taxon>
        <taxon>Talitroidea</taxon>
        <taxon>Hyalellidae</taxon>
        <taxon>Hyalella</taxon>
    </lineage>
</organism>
<keyword evidence="2 8" id="KW-0963">Cytoplasm</keyword>
<feature type="binding site" evidence="8">
    <location>
        <position position="296"/>
    </location>
    <ligand>
        <name>a protein</name>
        <dbReference type="ChEBI" id="CHEBI:16541"/>
    </ligand>
    <ligandPart>
        <name>N-terminal L-methionine residue</name>
        <dbReference type="ChEBI" id="CHEBI:64731"/>
    </ligandPart>
</feature>
<dbReference type="InterPro" id="IPR002467">
    <property type="entry name" value="Pept_M24A_MAP1"/>
</dbReference>
<feature type="binding site" evidence="8">
    <location>
        <position position="322"/>
    </location>
    <ligand>
        <name>Zn(2+)</name>
        <dbReference type="ChEBI" id="CHEBI:29105"/>
        <label>4</label>
        <note>catalytic</note>
    </ligand>
</feature>
<feature type="binding site" evidence="8">
    <location>
        <position position="353"/>
    </location>
    <ligand>
        <name>Zn(2+)</name>
        <dbReference type="ChEBI" id="CHEBI:29105"/>
        <label>4</label>
        <note>catalytic</note>
    </ligand>
</feature>
<dbReference type="InterPro" id="IPR000994">
    <property type="entry name" value="Pept_M24"/>
</dbReference>
<dbReference type="Pfam" id="PF15801">
    <property type="entry name" value="zf-C6H2"/>
    <property type="match status" value="1"/>
</dbReference>
<dbReference type="PROSITE" id="PS52013">
    <property type="entry name" value="ZF_C6H2"/>
    <property type="match status" value="1"/>
</dbReference>
<dbReference type="PRINTS" id="PR00599">
    <property type="entry name" value="MAPEPTIDASE"/>
</dbReference>
<protein>
    <recommendedName>
        <fullName evidence="10">Methionine aminopeptidase</fullName>
        <ecNumber evidence="10">3.4.11.18</ecNumber>
    </recommendedName>
</protein>
<evidence type="ECO:0000256" key="8">
    <source>
        <dbReference type="HAMAP-Rule" id="MF_03174"/>
    </source>
</evidence>
<keyword evidence="1 8" id="KW-0031">Aminopeptidase</keyword>
<dbReference type="GO" id="GO:0070006">
    <property type="term" value="F:metalloaminopeptidase activity"/>
    <property type="evidence" value="ECO:0007669"/>
    <property type="project" value="UniProtKB-UniRule"/>
</dbReference>